<dbReference type="RefSeq" id="WP_043982031.1">
    <property type="nucleotide sequence ID" value="NZ_BJXL01000001.1"/>
</dbReference>
<evidence type="ECO:0000313" key="2">
    <source>
        <dbReference type="Proteomes" id="UP000321197"/>
    </source>
</evidence>
<evidence type="ECO:0000313" key="1">
    <source>
        <dbReference type="EMBL" id="GEM81929.1"/>
    </source>
</evidence>
<protein>
    <submittedName>
        <fullName evidence="1">Uncharacterized protein</fullName>
    </submittedName>
</protein>
<dbReference type="Proteomes" id="UP000321197">
    <property type="component" value="Unassembled WGS sequence"/>
</dbReference>
<comment type="caution">
    <text evidence="1">The sequence shown here is derived from an EMBL/GenBank/DDBJ whole genome shotgun (WGS) entry which is preliminary data.</text>
</comment>
<dbReference type="AlphaFoldDB" id="A0A511QX20"/>
<organism evidence="1 2">
    <name type="scientific">Meiothermus hypogaeus NBRC 106114</name>
    <dbReference type="NCBI Taxonomy" id="1227553"/>
    <lineage>
        <taxon>Bacteria</taxon>
        <taxon>Thermotogati</taxon>
        <taxon>Deinococcota</taxon>
        <taxon>Deinococci</taxon>
        <taxon>Thermales</taxon>
        <taxon>Thermaceae</taxon>
        <taxon>Meiothermus</taxon>
    </lineage>
</organism>
<reference evidence="1 2" key="1">
    <citation type="submission" date="2019-07" db="EMBL/GenBank/DDBJ databases">
        <title>Whole genome shotgun sequence of Meiothermus hypogaeus NBRC 106114.</title>
        <authorList>
            <person name="Hosoyama A."/>
            <person name="Uohara A."/>
            <person name="Ohji S."/>
            <person name="Ichikawa N."/>
        </authorList>
    </citation>
    <scope>NUCLEOTIDE SEQUENCE [LARGE SCALE GENOMIC DNA]</scope>
    <source>
        <strain evidence="1 2">NBRC 106114</strain>
    </source>
</reference>
<dbReference type="OrthoDB" id="31949at2"/>
<proteinExistence type="predicted"/>
<sequence>MVSLVRQHLTRGLVSTGLPERYIRQEQRNRGEAYPTDLSAWLYPLQGELNRAGKRLSVEQTPVRSRRWLWLGGANMRCELYARNEPELNQILQGFLTWLFDHTLVDSAGVRFKVPAERIRFSYQDEEGVLIAQNGIWLEIPVEIGIYRDNAWTPITVEIEREIEGGASGE</sequence>
<name>A0A511QX20_9DEIN</name>
<gene>
    <name evidence="1" type="ORF">MHY01S_00950</name>
</gene>
<accession>A0A511QX20</accession>
<dbReference type="EMBL" id="BJXL01000001">
    <property type="protein sequence ID" value="GEM81929.1"/>
    <property type="molecule type" value="Genomic_DNA"/>
</dbReference>